<dbReference type="PROSITE" id="PS00972">
    <property type="entry name" value="USP_1"/>
    <property type="match status" value="1"/>
</dbReference>
<feature type="region of interest" description="Disordered" evidence="7">
    <location>
        <begin position="655"/>
        <end position="740"/>
    </location>
</feature>
<keyword evidence="11" id="KW-1185">Reference proteome</keyword>
<reference evidence="10 11" key="1">
    <citation type="journal article" date="2023" name="Mol. Ecol. Resour.">
        <title>Chromosome-level genome assembly of a triploid poplar Populus alba 'Berolinensis'.</title>
        <authorList>
            <person name="Chen S."/>
            <person name="Yu Y."/>
            <person name="Wang X."/>
            <person name="Wang S."/>
            <person name="Zhang T."/>
            <person name="Zhou Y."/>
            <person name="He R."/>
            <person name="Meng N."/>
            <person name="Wang Y."/>
            <person name="Liu W."/>
            <person name="Liu Z."/>
            <person name="Liu J."/>
            <person name="Guo Q."/>
            <person name="Huang H."/>
            <person name="Sederoff R.R."/>
            <person name="Wang G."/>
            <person name="Qu G."/>
            <person name="Chen S."/>
        </authorList>
    </citation>
    <scope>NUCLEOTIDE SEQUENCE [LARGE SCALE GENOMIC DNA]</scope>
    <source>
        <strain evidence="10">SC-2020</strain>
    </source>
</reference>
<feature type="region of interest" description="Disordered" evidence="7">
    <location>
        <begin position="810"/>
        <end position="967"/>
    </location>
</feature>
<feature type="region of interest" description="Disordered" evidence="7">
    <location>
        <begin position="625"/>
        <end position="644"/>
    </location>
</feature>
<dbReference type="PANTHER" id="PTHR14571">
    <property type="entry name" value="HISTONE-LYSINE N-METHYLTRANSFERASE SET-26-RELATED"/>
    <property type="match status" value="1"/>
</dbReference>
<feature type="compositionally biased region" description="Polar residues" evidence="7">
    <location>
        <begin position="900"/>
        <end position="912"/>
    </location>
</feature>
<feature type="region of interest" description="Disordered" evidence="7">
    <location>
        <begin position="762"/>
        <end position="795"/>
    </location>
</feature>
<dbReference type="InterPro" id="IPR018200">
    <property type="entry name" value="USP_CS"/>
</dbReference>
<evidence type="ECO:0000256" key="5">
    <source>
        <dbReference type="ARBA" id="ARBA00022833"/>
    </source>
</evidence>
<feature type="compositionally biased region" description="Polar residues" evidence="7">
    <location>
        <begin position="768"/>
        <end position="791"/>
    </location>
</feature>
<proteinExistence type="inferred from homology"/>
<dbReference type="Gene3D" id="3.10.20.90">
    <property type="entry name" value="Phosphatidylinositol 3-kinase Catalytic Subunit, Chain A, domain 1"/>
    <property type="match status" value="1"/>
</dbReference>
<keyword evidence="5" id="KW-0862">Zinc</keyword>
<dbReference type="Gene3D" id="3.30.2230.10">
    <property type="entry name" value="DUSP-like"/>
    <property type="match status" value="1"/>
</dbReference>
<keyword evidence="6" id="KW-0539">Nucleus</keyword>
<feature type="compositionally biased region" description="Polar residues" evidence="7">
    <location>
        <begin position="731"/>
        <end position="740"/>
    </location>
</feature>
<dbReference type="SUPFAM" id="SSF54001">
    <property type="entry name" value="Cysteine proteinases"/>
    <property type="match status" value="1"/>
</dbReference>
<dbReference type="InterPro" id="IPR019786">
    <property type="entry name" value="Zinc_finger_PHD-type_CS"/>
</dbReference>
<comment type="caution">
    <text evidence="10">The sequence shown here is derived from an EMBL/GenBank/DDBJ whole genome shotgun (WGS) entry which is preliminary data.</text>
</comment>
<dbReference type="Proteomes" id="UP001164929">
    <property type="component" value="Chromosome 1"/>
</dbReference>
<dbReference type="GO" id="GO:0004843">
    <property type="term" value="F:cysteine-type deubiquitinase activity"/>
    <property type="evidence" value="ECO:0007669"/>
    <property type="project" value="InterPro"/>
</dbReference>
<feature type="compositionally biased region" description="Polar residues" evidence="7">
    <location>
        <begin position="693"/>
        <end position="715"/>
    </location>
</feature>
<protein>
    <recommendedName>
        <fullName evidence="12">Ubiquitinyl hydrolase 1</fullName>
    </recommendedName>
</protein>
<feature type="compositionally biased region" description="Basic and acidic residues" evidence="7">
    <location>
        <begin position="664"/>
        <end position="691"/>
    </location>
</feature>
<feature type="domain" description="USP" evidence="8">
    <location>
        <begin position="1464"/>
        <end position="2054"/>
    </location>
</feature>
<dbReference type="InterPro" id="IPR038765">
    <property type="entry name" value="Papain-like_cys_pep_sf"/>
</dbReference>
<dbReference type="Pfam" id="PF24659">
    <property type="entry name" value="DUF7648"/>
    <property type="match status" value="1"/>
</dbReference>
<dbReference type="InterPro" id="IPR028889">
    <property type="entry name" value="USP"/>
</dbReference>
<dbReference type="EMBL" id="JAQIZT010000001">
    <property type="protein sequence ID" value="KAJ7015520.1"/>
    <property type="molecule type" value="Genomic_DNA"/>
</dbReference>
<keyword evidence="4" id="KW-0863">Zinc-finger</keyword>
<dbReference type="SMART" id="SM00695">
    <property type="entry name" value="DUSP"/>
    <property type="match status" value="1"/>
</dbReference>
<evidence type="ECO:0000256" key="2">
    <source>
        <dbReference type="ARBA" id="ARBA00009085"/>
    </source>
</evidence>
<dbReference type="PROSITE" id="PS51283">
    <property type="entry name" value="DUSP"/>
    <property type="match status" value="1"/>
</dbReference>
<name>A0AAD6RVZ7_9ROSI</name>
<organism evidence="10 11">
    <name type="scientific">Populus alba x Populus x berolinensis</name>
    <dbReference type="NCBI Taxonomy" id="444605"/>
    <lineage>
        <taxon>Eukaryota</taxon>
        <taxon>Viridiplantae</taxon>
        <taxon>Streptophyta</taxon>
        <taxon>Embryophyta</taxon>
        <taxon>Tracheophyta</taxon>
        <taxon>Spermatophyta</taxon>
        <taxon>Magnoliopsida</taxon>
        <taxon>eudicotyledons</taxon>
        <taxon>Gunneridae</taxon>
        <taxon>Pentapetalae</taxon>
        <taxon>rosids</taxon>
        <taxon>fabids</taxon>
        <taxon>Malpighiales</taxon>
        <taxon>Salicaceae</taxon>
        <taxon>Saliceae</taxon>
        <taxon>Populus</taxon>
    </lineage>
</organism>
<evidence type="ECO:0008006" key="12">
    <source>
        <dbReference type="Google" id="ProtNLM"/>
    </source>
</evidence>
<dbReference type="Gene3D" id="3.90.70.10">
    <property type="entry name" value="Cysteine proteinases"/>
    <property type="match status" value="2"/>
</dbReference>
<comment type="subcellular location">
    <subcellularLocation>
        <location evidence="1">Nucleus</location>
    </subcellularLocation>
</comment>
<dbReference type="GO" id="GO:0016579">
    <property type="term" value="P:protein deubiquitination"/>
    <property type="evidence" value="ECO:0007669"/>
    <property type="project" value="InterPro"/>
</dbReference>
<dbReference type="InterPro" id="IPR011011">
    <property type="entry name" value="Znf_FYVE_PHD"/>
</dbReference>
<feature type="domain" description="DUSP" evidence="9">
    <location>
        <begin position="1166"/>
        <end position="1289"/>
    </location>
</feature>
<keyword evidence="3" id="KW-0479">Metal-binding</keyword>
<feature type="region of interest" description="Disordered" evidence="7">
    <location>
        <begin position="383"/>
        <end position="408"/>
    </location>
</feature>
<feature type="compositionally biased region" description="Basic and acidic residues" evidence="7">
    <location>
        <begin position="555"/>
        <end position="575"/>
    </location>
</feature>
<evidence type="ECO:0000256" key="3">
    <source>
        <dbReference type="ARBA" id="ARBA00022723"/>
    </source>
</evidence>
<feature type="compositionally biased region" description="Basic and acidic residues" evidence="7">
    <location>
        <begin position="1026"/>
        <end position="1048"/>
    </location>
</feature>
<dbReference type="Pfam" id="PF00443">
    <property type="entry name" value="UCH"/>
    <property type="match status" value="1"/>
</dbReference>
<dbReference type="GO" id="GO:0008270">
    <property type="term" value="F:zinc ion binding"/>
    <property type="evidence" value="ECO:0007669"/>
    <property type="project" value="UniProtKB-KW"/>
</dbReference>
<evidence type="ECO:0000259" key="9">
    <source>
        <dbReference type="PROSITE" id="PS51283"/>
    </source>
</evidence>
<dbReference type="GO" id="GO:0005634">
    <property type="term" value="C:nucleus"/>
    <property type="evidence" value="ECO:0007669"/>
    <property type="project" value="UniProtKB-SubCell"/>
</dbReference>
<evidence type="ECO:0000259" key="8">
    <source>
        <dbReference type="PROSITE" id="PS50235"/>
    </source>
</evidence>
<dbReference type="PROSITE" id="PS50235">
    <property type="entry name" value="USP_3"/>
    <property type="match status" value="1"/>
</dbReference>
<evidence type="ECO:0000256" key="7">
    <source>
        <dbReference type="SAM" id="MobiDB-lite"/>
    </source>
</evidence>
<dbReference type="InterPro" id="IPR001394">
    <property type="entry name" value="Peptidase_C19_UCH"/>
</dbReference>
<feature type="compositionally biased region" description="Low complexity" evidence="7">
    <location>
        <begin position="918"/>
        <end position="935"/>
    </location>
</feature>
<feature type="compositionally biased region" description="Polar residues" evidence="7">
    <location>
        <begin position="1804"/>
        <end position="1821"/>
    </location>
</feature>
<accession>A0AAD6RVZ7</accession>
<evidence type="ECO:0000313" key="11">
    <source>
        <dbReference type="Proteomes" id="UP001164929"/>
    </source>
</evidence>
<dbReference type="InterPro" id="IPR006615">
    <property type="entry name" value="Pept_C19_DUSP"/>
</dbReference>
<feature type="region of interest" description="Disordered" evidence="7">
    <location>
        <begin position="1798"/>
        <end position="1834"/>
    </location>
</feature>
<feature type="compositionally biased region" description="Polar residues" evidence="7">
    <location>
        <begin position="469"/>
        <end position="486"/>
    </location>
</feature>
<dbReference type="InterPro" id="IPR001965">
    <property type="entry name" value="Znf_PHD"/>
</dbReference>
<evidence type="ECO:0000256" key="1">
    <source>
        <dbReference type="ARBA" id="ARBA00004123"/>
    </source>
</evidence>
<dbReference type="InterPro" id="IPR013083">
    <property type="entry name" value="Znf_RING/FYVE/PHD"/>
</dbReference>
<gene>
    <name evidence="10" type="ORF">NC653_004733</name>
</gene>
<comment type="similarity">
    <text evidence="2">Belongs to the peptidase C19 family.</text>
</comment>
<feature type="region of interest" description="Disordered" evidence="7">
    <location>
        <begin position="555"/>
        <end position="607"/>
    </location>
</feature>
<feature type="region of interest" description="Disordered" evidence="7">
    <location>
        <begin position="1001"/>
        <end position="1100"/>
    </location>
</feature>
<sequence>MKGSRSHRLQTHHQNDPHDDWVDGSWTVDCVCGVNFDDGEEMVNCDDCGVWVHTRCSKYVKGEELFTCDKCKRRKKGANSSNNDDSDETEVAQLLVELTTKTVSLENGGDGGGGNVCHPRKGLRLWTEIPMEERVHVQGIPGGDPALFSGFSKVFTPELWKCAGYVPKKFSFQYREFPCWDEKERKVENRRSEEENENMVDKGAGVLFSLSKESVFGMPVAELGGMRERDECGGCERKVYSREMKKWDGEDGEVGGANFAVRRERSALKPVVANPGKRGKEDLGMSKDWSVKKKARTAEKEMEEKKRIFHAFKSAFTSTSDAKPLEFYEDRALKSFKSELQSNKNKNLKDSDIQEQKSDSYIAVENGVEKLKNNLAVVELPLEALSPDISRPDSSTGSGLKEEKSSHEVLVAVESSPKELNVSCGRMPVKQEGNNILSGNLDDKVEGSTGRDVPAVGDPARASPEVKGNQINGNSDAIPSFAQPSVQVEVDDDNSKGGLNCQSPHGDAKDARISYENISENSKMNDATLGGSSNDHKVQEVDRNMEAVPLYHMDKANELSDDPCQHKRELERSEGSMEMQQCPPEPKNGTEAAEELSKSGETIASTPALPNHRKMVVCVGKSSSTSSTVMNSKMPASGNFRSPDSMNVISNTKQKVIPDSSTSIEKDRATSEIVKDRERLDLSTKTVKECPKSSMNSASKLLQSSKISHTSVPKRTNSDSKDSMHYLSPEASLTQNSGDTVGSLQIETASLAQNKATASGFPLRAEKLNQSNGQSSSKTSHALSTNPSAPINSPAALSDEELALLLHQELNSSPRVPRVPRVRHAGGLPHSASPTATSALMKRTSSSGAKDHSSASRRKGKDTSKDGFRRNQEPDDEAKKTDRPSSSDQRRQDTGYKADSVSNRGDNGSLTAVHSVKNNIPPASSSIANSGPSSSTEVNDHHLSSRRNSPRNISDEETGTVRAPHWHNLRKHNGERYAYSSPSQAVLDCLRNRHEWARLVDRGPKTNSSRKRRKFDPDESEDNDYDEVRTAKGGESKRLESQREEVPKGKRKARKRRRLALQGRGIKDVRKRQKADMLTDDDSGLFSNSSNETLFSEDESQDNGAAKSCVHHMGLILCSYRMSFSRNPFRVIKKIKREIMTMIDSSCLMENGGGVGGGGGGSCLPCTPEEEKQIVEELNREAERDLKEGNLYFVVSSRWFLKWERYVGQGFIDNLDNGKSLESQDLDVERPGPIDNSDIIEGGSVNEGDELELVRALLEGKDYVLVPKKAWEKLVQWYKGGPTLPRKMISQGVFNRKQFNVEVYPLRLKLIDPRDDSESTIRISKKASLQELYERVCSDRRVEREKASIWDYFNKQKSSQLSDSNQTLEELNLQMDQEILLELKEDSSPSQSGKDSTGNELAVVTLEPPRSPVSIAGGPVMSNGHSSSYSLNLQPGSALNSSFADVDDGFGASSVRRVEKGGLAGLQNMGNTCFMNSSLQCLVHTPQLVEYFLQDYSEEINTQNPLGMHGELALAFGDLLRKLWSSGRTAVAPRVFKGKLALFAPQFSGYNQHDSQELLAFLLDGLHEDLNRVKQKPYIEMKDWSGEPDEEIADECWRNHKARNDSVIVDVCQGQYKSTLVCPICSKISITFDPFMYLSLPLPSTVTRSMTVTVFYGDGSGLPMPYTISVLKHGNCRDLSQALGTACCLKGGESLLLAEVFDHKIYRLLENPFEPLVSIKDEDRIVAYRFSGKGTGRRKLEIIHRDKSTLELLKGNVGKSFGTPLITYMDDDSLTGADIYLAACKLLSPLKRACSPTMAHTGKENGSLSEANAETSSSCNGQCEPRDQSMGDTELEDTSSRELSFQLFLTDDRYSSCKPIFKDSVINSGNQIKVVFEWTEKEQKLYDSSYLKDLPEVYHKTGYTAKKTRQEAVSLFSCLEAFLTEEPLGPDDMYCPSCKEHRQATKKLDLWMLPDILVFHLKRFSYSRYLKNKLDTFVDFPIHNLDLSKYVKKKDGHSFTYELFAISNHYGWSRWRALYCICQDGNSFDDSRVSPVNEDDIKTSAAYVLFYQRVRTQSKANRERHHKFKQAAY</sequence>
<dbReference type="SMART" id="SM00249">
    <property type="entry name" value="PHD"/>
    <property type="match status" value="1"/>
</dbReference>
<feature type="compositionally biased region" description="Basic and acidic residues" evidence="7">
    <location>
        <begin position="861"/>
        <end position="896"/>
    </location>
</feature>
<dbReference type="PANTHER" id="PTHR14571:SF9">
    <property type="entry name" value="HISTONE-LYSINE N-METHYLTRANSFERASE SET-26-RELATED"/>
    <property type="match status" value="1"/>
</dbReference>
<evidence type="ECO:0000313" key="10">
    <source>
        <dbReference type="EMBL" id="KAJ7015520.1"/>
    </source>
</evidence>
<evidence type="ECO:0000256" key="6">
    <source>
        <dbReference type="ARBA" id="ARBA00023242"/>
    </source>
</evidence>
<dbReference type="PROSITE" id="PS01359">
    <property type="entry name" value="ZF_PHD_1"/>
    <property type="match status" value="1"/>
</dbReference>
<feature type="compositionally biased region" description="Basic residues" evidence="7">
    <location>
        <begin position="1049"/>
        <end position="1059"/>
    </location>
</feature>
<feature type="region of interest" description="Disordered" evidence="7">
    <location>
        <begin position="431"/>
        <end position="510"/>
    </location>
</feature>
<feature type="compositionally biased region" description="Polar residues" evidence="7">
    <location>
        <begin position="1085"/>
        <end position="1094"/>
    </location>
</feature>
<dbReference type="Pfam" id="PF06337">
    <property type="entry name" value="DUSP"/>
    <property type="match status" value="1"/>
</dbReference>
<dbReference type="InterPro" id="IPR035927">
    <property type="entry name" value="DUSP-like_sf"/>
</dbReference>
<dbReference type="InterPro" id="IPR056065">
    <property type="entry name" value="DUF7648"/>
</dbReference>
<evidence type="ECO:0000256" key="4">
    <source>
        <dbReference type="ARBA" id="ARBA00022771"/>
    </source>
</evidence>
<dbReference type="SUPFAM" id="SSF57903">
    <property type="entry name" value="FYVE/PHD zinc finger"/>
    <property type="match status" value="1"/>
</dbReference>
<dbReference type="Gene3D" id="3.30.40.10">
    <property type="entry name" value="Zinc/RING finger domain, C3HC4 (zinc finger)"/>
    <property type="match status" value="1"/>
</dbReference>
<dbReference type="SUPFAM" id="SSF143791">
    <property type="entry name" value="DUSP-like"/>
    <property type="match status" value="1"/>
</dbReference>